<dbReference type="InterPro" id="IPR053221">
    <property type="entry name" value="Burnettramic_acid_biosynth"/>
</dbReference>
<keyword evidence="3" id="KW-1185">Reference proteome</keyword>
<dbReference type="Proteomes" id="UP000094569">
    <property type="component" value="Unassembled WGS sequence"/>
</dbReference>
<evidence type="ECO:0000313" key="3">
    <source>
        <dbReference type="Proteomes" id="UP000094569"/>
    </source>
</evidence>
<dbReference type="AlphaFoldDB" id="A0A1E3BPX1"/>
<dbReference type="EMBL" id="JXNT01000001">
    <property type="protein sequence ID" value="ODM23023.1"/>
    <property type="molecule type" value="Genomic_DNA"/>
</dbReference>
<gene>
    <name evidence="2" type="ORF">SI65_00612</name>
</gene>
<protein>
    <submittedName>
        <fullName evidence="2">Uncharacterized protein</fullName>
    </submittedName>
</protein>
<feature type="region of interest" description="Disordered" evidence="1">
    <location>
        <begin position="67"/>
        <end position="87"/>
    </location>
</feature>
<feature type="region of interest" description="Disordered" evidence="1">
    <location>
        <begin position="19"/>
        <end position="42"/>
    </location>
</feature>
<name>A0A1E3BPX1_ASPCR</name>
<sequence>MVLVKLLRTGLGLTSETIHAARDRPSSSDQPSFTSPPPYTTSAIDTVENAEIPVQNAQVENSINRNIEHQQSNAPQTARDSPPDYLDTYDQDEAIWQLDDMAESVREQPHDETMATVTPDQQETEEEKIKQREALARELVATAGPVPAQYNVFLAQSSFLNAGLEIRIAGSCVRLKFKGAGNWVNDYMDRRAAVFYEAKHPGTPLVQPAEQRKPMKTRFNDPNHPANSGSITSLVTGGHVPVPGKNKLHKKRNEKLGVNSLLRRSVDPSRDGRLISGAGRQFVKKKLQKDVLYLLIVNLPTAAEEREARELDARLGGMMEQPGAGGP</sequence>
<reference evidence="2 3" key="1">
    <citation type="journal article" date="2016" name="BMC Genomics">
        <title>Comparative genomic and transcriptomic analyses of the Fuzhuan brick tea-fermentation fungus Aspergillus cristatus.</title>
        <authorList>
            <person name="Ge Y."/>
            <person name="Wang Y."/>
            <person name="Liu Y."/>
            <person name="Tan Y."/>
            <person name="Ren X."/>
            <person name="Zhang X."/>
            <person name="Hyde K.D."/>
            <person name="Liu Y."/>
            <person name="Liu Z."/>
        </authorList>
    </citation>
    <scope>NUCLEOTIDE SEQUENCE [LARGE SCALE GENOMIC DNA]</scope>
    <source>
        <strain evidence="2 3">GZAAS20.1005</strain>
    </source>
</reference>
<dbReference type="OrthoDB" id="3433125at2759"/>
<dbReference type="PANTHER" id="PTHR38887">
    <property type="entry name" value="CHROMOSOME 21, WHOLE GENOME SHOTGUN SEQUENCE"/>
    <property type="match status" value="1"/>
</dbReference>
<dbReference type="PANTHER" id="PTHR38887:SF1">
    <property type="entry name" value="RAS MODIFICATION PROTEIN ERF4"/>
    <property type="match status" value="1"/>
</dbReference>
<evidence type="ECO:0000256" key="1">
    <source>
        <dbReference type="SAM" id="MobiDB-lite"/>
    </source>
</evidence>
<proteinExistence type="predicted"/>
<accession>A0A1E3BPX1</accession>
<comment type="caution">
    <text evidence="2">The sequence shown here is derived from an EMBL/GenBank/DDBJ whole genome shotgun (WGS) entry which is preliminary data.</text>
</comment>
<organism evidence="2 3">
    <name type="scientific">Aspergillus cristatus</name>
    <name type="common">Chinese Fuzhuan brick tea-fermentation fungus</name>
    <name type="synonym">Eurotium cristatum</name>
    <dbReference type="NCBI Taxonomy" id="573508"/>
    <lineage>
        <taxon>Eukaryota</taxon>
        <taxon>Fungi</taxon>
        <taxon>Dikarya</taxon>
        <taxon>Ascomycota</taxon>
        <taxon>Pezizomycotina</taxon>
        <taxon>Eurotiomycetes</taxon>
        <taxon>Eurotiomycetidae</taxon>
        <taxon>Eurotiales</taxon>
        <taxon>Aspergillaceae</taxon>
        <taxon>Aspergillus</taxon>
        <taxon>Aspergillus subgen. Aspergillus</taxon>
    </lineage>
</organism>
<dbReference type="VEuPathDB" id="FungiDB:SI65_00612"/>
<feature type="compositionally biased region" description="Polar residues" evidence="1">
    <location>
        <begin position="67"/>
        <end position="79"/>
    </location>
</feature>
<evidence type="ECO:0000313" key="2">
    <source>
        <dbReference type="EMBL" id="ODM23023.1"/>
    </source>
</evidence>